<dbReference type="InterPro" id="IPR014729">
    <property type="entry name" value="Rossmann-like_a/b/a_fold"/>
</dbReference>
<sequence length="283" mass="30792">MQLRRKLARAMGRAVTDFDMIADGDRILCAVSGGKDSYAMHALLVDLARRAPVRFSVIAVNIDQGHPGYPGHLLADYMAEGGHEFRMISEDTYSIVTEKIPENKTYCSLCSRLRRGILYRVARELGCSKIALGHHRDDAVTTLLLNLIFAGQLKSMPPKLISDDGDNVVIRPLIYCAEDELAAFAAEERFPLIPCDLCGSQDNLQRKAVSRLLAELDARHPGARQNMLAALGNVRPSHLLDTGLWKRLGLEVAREDGSASGAGGADAPAPDVLPVGNLLRNLA</sequence>
<name>A0A150RVB0_SORCE</name>
<dbReference type="GO" id="GO:0046872">
    <property type="term" value="F:metal ion binding"/>
    <property type="evidence" value="ECO:0007669"/>
    <property type="project" value="UniProtKB-KW"/>
</dbReference>
<accession>A0A150RVB0</accession>
<evidence type="ECO:0000313" key="15">
    <source>
        <dbReference type="Proteomes" id="UP000075635"/>
    </source>
</evidence>
<keyword evidence="2" id="KW-0963">Cytoplasm</keyword>
<dbReference type="InterPro" id="IPR011063">
    <property type="entry name" value="TilS/TtcA_N"/>
</dbReference>
<evidence type="ECO:0000259" key="13">
    <source>
        <dbReference type="Pfam" id="PF01171"/>
    </source>
</evidence>
<keyword evidence="4" id="KW-0808">Transferase</keyword>
<keyword evidence="7" id="KW-0547">Nucleotide-binding</keyword>
<evidence type="ECO:0000256" key="2">
    <source>
        <dbReference type="ARBA" id="ARBA00022490"/>
    </source>
</evidence>
<evidence type="ECO:0000256" key="5">
    <source>
        <dbReference type="ARBA" id="ARBA00022694"/>
    </source>
</evidence>
<dbReference type="SUPFAM" id="SSF52402">
    <property type="entry name" value="Adenine nucleotide alpha hydrolases-like"/>
    <property type="match status" value="1"/>
</dbReference>
<protein>
    <submittedName>
        <fullName evidence="14">tRNA 2-thiocytidine biosynthesis protein TtcA</fullName>
    </submittedName>
</protein>
<evidence type="ECO:0000256" key="12">
    <source>
        <dbReference type="ARBA" id="ARBA00023014"/>
    </source>
</evidence>
<keyword evidence="3" id="KW-0820">tRNA-binding</keyword>
<dbReference type="EMBL" id="JEMB01001973">
    <property type="protein sequence ID" value="KYF84179.1"/>
    <property type="molecule type" value="Genomic_DNA"/>
</dbReference>
<dbReference type="HAMAP" id="MF_01850">
    <property type="entry name" value="TtcA"/>
    <property type="match status" value="1"/>
</dbReference>
<keyword evidence="1" id="KW-0004">4Fe-4S</keyword>
<dbReference type="PANTHER" id="PTHR43686">
    <property type="entry name" value="SULFURTRANSFERASE-RELATED"/>
    <property type="match status" value="1"/>
</dbReference>
<dbReference type="GO" id="GO:0005524">
    <property type="term" value="F:ATP binding"/>
    <property type="evidence" value="ECO:0007669"/>
    <property type="project" value="UniProtKB-KW"/>
</dbReference>
<gene>
    <name evidence="14" type="ORF">BE17_36995</name>
</gene>
<keyword evidence="5" id="KW-0819">tRNA processing</keyword>
<dbReference type="InterPro" id="IPR035107">
    <property type="entry name" value="tRNA_thiolation_TtcA_Ctu1"/>
</dbReference>
<keyword evidence="8" id="KW-0067">ATP-binding</keyword>
<dbReference type="GO" id="GO:0008033">
    <property type="term" value="P:tRNA processing"/>
    <property type="evidence" value="ECO:0007669"/>
    <property type="project" value="UniProtKB-KW"/>
</dbReference>
<comment type="caution">
    <text evidence="14">The sequence shown here is derived from an EMBL/GenBank/DDBJ whole genome shotgun (WGS) entry which is preliminary data.</text>
</comment>
<keyword evidence="11" id="KW-0408">Iron</keyword>
<dbReference type="Pfam" id="PF01171">
    <property type="entry name" value="ATP_bind_3"/>
    <property type="match status" value="1"/>
</dbReference>
<evidence type="ECO:0000256" key="10">
    <source>
        <dbReference type="ARBA" id="ARBA00022884"/>
    </source>
</evidence>
<keyword evidence="10" id="KW-0694">RNA-binding</keyword>
<keyword evidence="6" id="KW-0479">Metal-binding</keyword>
<dbReference type="GO" id="GO:0000049">
    <property type="term" value="F:tRNA binding"/>
    <property type="evidence" value="ECO:0007669"/>
    <property type="project" value="UniProtKB-KW"/>
</dbReference>
<evidence type="ECO:0000256" key="4">
    <source>
        <dbReference type="ARBA" id="ARBA00022679"/>
    </source>
</evidence>
<evidence type="ECO:0000256" key="7">
    <source>
        <dbReference type="ARBA" id="ARBA00022741"/>
    </source>
</evidence>
<keyword evidence="12" id="KW-0411">Iron-sulfur</keyword>
<evidence type="ECO:0000256" key="11">
    <source>
        <dbReference type="ARBA" id="ARBA00023004"/>
    </source>
</evidence>
<dbReference type="CDD" id="cd24138">
    <property type="entry name" value="TtcA-like"/>
    <property type="match status" value="1"/>
</dbReference>
<dbReference type="Gene3D" id="3.40.50.620">
    <property type="entry name" value="HUPs"/>
    <property type="match status" value="1"/>
</dbReference>
<evidence type="ECO:0000256" key="3">
    <source>
        <dbReference type="ARBA" id="ARBA00022555"/>
    </source>
</evidence>
<dbReference type="GO" id="GO:0051539">
    <property type="term" value="F:4 iron, 4 sulfur cluster binding"/>
    <property type="evidence" value="ECO:0007669"/>
    <property type="project" value="UniProtKB-KW"/>
</dbReference>
<evidence type="ECO:0000313" key="14">
    <source>
        <dbReference type="EMBL" id="KYF84179.1"/>
    </source>
</evidence>
<dbReference type="InterPro" id="IPR012089">
    <property type="entry name" value="tRNA_Cyd_32_2_STrfase"/>
</dbReference>
<dbReference type="NCBIfam" id="NF007972">
    <property type="entry name" value="PRK10696.1"/>
    <property type="match status" value="1"/>
</dbReference>
<reference evidence="14 15" key="1">
    <citation type="submission" date="2014-02" db="EMBL/GenBank/DDBJ databases">
        <title>The small core and large imbalanced accessory genome model reveals a collaborative survival strategy of Sorangium cellulosum strains in nature.</title>
        <authorList>
            <person name="Han K."/>
            <person name="Peng R."/>
            <person name="Blom J."/>
            <person name="Li Y.-Z."/>
        </authorList>
    </citation>
    <scope>NUCLEOTIDE SEQUENCE [LARGE SCALE GENOMIC DNA]</scope>
    <source>
        <strain evidence="14 15">So0011-07</strain>
    </source>
</reference>
<organism evidence="14 15">
    <name type="scientific">Sorangium cellulosum</name>
    <name type="common">Polyangium cellulosum</name>
    <dbReference type="NCBI Taxonomy" id="56"/>
    <lineage>
        <taxon>Bacteria</taxon>
        <taxon>Pseudomonadati</taxon>
        <taxon>Myxococcota</taxon>
        <taxon>Polyangia</taxon>
        <taxon>Polyangiales</taxon>
        <taxon>Polyangiaceae</taxon>
        <taxon>Sorangium</taxon>
    </lineage>
</organism>
<feature type="domain" description="tRNA(Ile)-lysidine/2-thiocytidine synthase N-terminal" evidence="13">
    <location>
        <begin position="27"/>
        <end position="191"/>
    </location>
</feature>
<evidence type="ECO:0000256" key="9">
    <source>
        <dbReference type="ARBA" id="ARBA00022842"/>
    </source>
</evidence>
<evidence type="ECO:0000256" key="8">
    <source>
        <dbReference type="ARBA" id="ARBA00022840"/>
    </source>
</evidence>
<dbReference type="AlphaFoldDB" id="A0A150RVB0"/>
<evidence type="ECO:0000256" key="1">
    <source>
        <dbReference type="ARBA" id="ARBA00022485"/>
    </source>
</evidence>
<proteinExistence type="inferred from homology"/>
<dbReference type="PIRSF" id="PIRSF004976">
    <property type="entry name" value="ATPase_YdaO"/>
    <property type="match status" value="1"/>
</dbReference>
<dbReference type="GO" id="GO:0016740">
    <property type="term" value="F:transferase activity"/>
    <property type="evidence" value="ECO:0007669"/>
    <property type="project" value="UniProtKB-KW"/>
</dbReference>
<keyword evidence="9" id="KW-0460">Magnesium</keyword>
<dbReference type="PANTHER" id="PTHR43686:SF1">
    <property type="entry name" value="AMINOTRAN_5 DOMAIN-CONTAINING PROTEIN"/>
    <property type="match status" value="1"/>
</dbReference>
<evidence type="ECO:0000256" key="6">
    <source>
        <dbReference type="ARBA" id="ARBA00022723"/>
    </source>
</evidence>
<dbReference type="Proteomes" id="UP000075635">
    <property type="component" value="Unassembled WGS sequence"/>
</dbReference>